<dbReference type="Gene3D" id="2.30.30.100">
    <property type="match status" value="1"/>
</dbReference>
<name>A0A830GWE4_9CREN</name>
<dbReference type="InterPro" id="IPR010920">
    <property type="entry name" value="LSM_dom_sf"/>
</dbReference>
<dbReference type="Proteomes" id="UP000610960">
    <property type="component" value="Unassembled WGS sequence"/>
</dbReference>
<dbReference type="GO" id="GO:1990904">
    <property type="term" value="C:ribonucleoprotein complex"/>
    <property type="evidence" value="ECO:0007669"/>
    <property type="project" value="UniProtKB-KW"/>
</dbReference>
<dbReference type="InterPro" id="IPR037156">
    <property type="entry name" value="Lsm_C_sf"/>
</dbReference>
<keyword evidence="3" id="KW-0687">Ribonucleoprotein</keyword>
<reference evidence="3" key="1">
    <citation type="journal article" date="2014" name="Int. J. Syst. Evol. Microbiol.">
        <title>Complete genome sequence of Corynebacterium casei LMG S-19264T (=DSM 44701T), isolated from a smear-ripened cheese.</title>
        <authorList>
            <consortium name="US DOE Joint Genome Institute (JGI-PGF)"/>
            <person name="Walter F."/>
            <person name="Albersmeier A."/>
            <person name="Kalinowski J."/>
            <person name="Ruckert C."/>
        </authorList>
    </citation>
    <scope>NUCLEOTIDE SEQUENCE</scope>
    <source>
        <strain evidence="3">JCM 10088</strain>
    </source>
</reference>
<dbReference type="InterPro" id="IPR001163">
    <property type="entry name" value="Sm_dom_euk/arc"/>
</dbReference>
<dbReference type="AlphaFoldDB" id="A0A830GWE4"/>
<feature type="domain" description="Lsm C-terminal" evidence="2">
    <location>
        <begin position="69"/>
        <end position="126"/>
    </location>
</feature>
<organism evidence="3 4">
    <name type="scientific">Thermocladium modestius</name>
    <dbReference type="NCBI Taxonomy" id="62609"/>
    <lineage>
        <taxon>Archaea</taxon>
        <taxon>Thermoproteota</taxon>
        <taxon>Thermoprotei</taxon>
        <taxon>Thermoproteales</taxon>
        <taxon>Thermoproteaceae</taxon>
        <taxon>Thermocladium</taxon>
    </lineage>
</organism>
<reference evidence="3" key="2">
    <citation type="submission" date="2020-09" db="EMBL/GenBank/DDBJ databases">
        <authorList>
            <person name="Sun Q."/>
            <person name="Ohkuma M."/>
        </authorList>
    </citation>
    <scope>NUCLEOTIDE SEQUENCE</scope>
    <source>
        <strain evidence="3">JCM 10088</strain>
    </source>
</reference>
<evidence type="ECO:0000313" key="4">
    <source>
        <dbReference type="Proteomes" id="UP000610960"/>
    </source>
</evidence>
<evidence type="ECO:0000313" key="3">
    <source>
        <dbReference type="EMBL" id="GGP21678.1"/>
    </source>
</evidence>
<dbReference type="EMBL" id="BMNL01000003">
    <property type="protein sequence ID" value="GGP21678.1"/>
    <property type="molecule type" value="Genomic_DNA"/>
</dbReference>
<evidence type="ECO:0000259" key="2">
    <source>
        <dbReference type="Pfam" id="PF14894"/>
    </source>
</evidence>
<dbReference type="Gene3D" id="3.30.310.60">
    <property type="entry name" value="Like-Sm ribonucleoprotein, C-terminal domain"/>
    <property type="match status" value="1"/>
</dbReference>
<gene>
    <name evidence="3" type="ORF">GCM10007981_14460</name>
</gene>
<evidence type="ECO:0000259" key="1">
    <source>
        <dbReference type="Pfam" id="PF01423"/>
    </source>
</evidence>
<keyword evidence="4" id="KW-1185">Reference proteome</keyword>
<sequence length="127" mass="14301">MEVASMLGRKVMVTTATGHYKGILAGMDNNLNIVLTDAINDRGERVSKVLLSTGNWREVIMTEQYLDLADFAKELEKYFPGMIKYVEEANLIQVGESVRVTQNGVEGSGLTAKRVKELFDNYLKRRQ</sequence>
<dbReference type="Pfam" id="PF14894">
    <property type="entry name" value="Lsm_C"/>
    <property type="match status" value="1"/>
</dbReference>
<feature type="domain" description="Sm" evidence="1">
    <location>
        <begin position="4"/>
        <end position="40"/>
    </location>
</feature>
<dbReference type="Pfam" id="PF01423">
    <property type="entry name" value="LSM"/>
    <property type="match status" value="1"/>
</dbReference>
<accession>A0A830GWE4</accession>
<proteinExistence type="predicted"/>
<dbReference type="InterPro" id="IPR028277">
    <property type="entry name" value="Lsm_C"/>
</dbReference>
<comment type="caution">
    <text evidence="3">The sequence shown here is derived from an EMBL/GenBank/DDBJ whole genome shotgun (WGS) entry which is preliminary data.</text>
</comment>
<dbReference type="SUPFAM" id="SSF50182">
    <property type="entry name" value="Sm-like ribonucleoproteins"/>
    <property type="match status" value="1"/>
</dbReference>
<protein>
    <submittedName>
        <fullName evidence="3">Small nuclear ribonucleoprotein (Sm)</fullName>
    </submittedName>
</protein>